<gene>
    <name evidence="5" type="ORF">SMD27_14970</name>
</gene>
<keyword evidence="6" id="KW-1185">Reference proteome</keyword>
<feature type="domain" description="GGDEF" evidence="4">
    <location>
        <begin position="120"/>
        <end position="257"/>
    </location>
</feature>
<dbReference type="PANTHER" id="PTHR45138">
    <property type="entry name" value="REGULATORY COMPONENTS OF SENSORY TRANSDUCTION SYSTEM"/>
    <property type="match status" value="1"/>
</dbReference>
<keyword evidence="5" id="KW-0548">Nucleotidyltransferase</keyword>
<dbReference type="CDD" id="cd01949">
    <property type="entry name" value="GGDEF"/>
    <property type="match status" value="1"/>
</dbReference>
<evidence type="ECO:0000256" key="1">
    <source>
        <dbReference type="ARBA" id="ARBA00012528"/>
    </source>
</evidence>
<sequence length="261" mass="28967">MKVRNRTAGVGRARQSSSVVKGAAAATAVKIADAAAATTAADRVAFLGLSEGELSPNVRIALQALLDEVSHLRDELEHTRRRIAHLEQLADEDAMLPISNRRAFLRELTRMISYAERYGAPGSLLYFDINGMKIINDRFGHAAGDAALMHFTRLLLENTRDTDIVGRLGGDEFGVILAQATERQAQDKANRLVRLITETPFQWNDEELFLSCSVGIHQFLAEQTAETAIDAADANMYQRKRRHYANIERNAESELQTDTTE</sequence>
<dbReference type="SUPFAM" id="SSF55073">
    <property type="entry name" value="Nucleotide cyclase"/>
    <property type="match status" value="1"/>
</dbReference>
<keyword evidence="3" id="KW-0175">Coiled coil</keyword>
<accession>A0ABU5ECP6</accession>
<evidence type="ECO:0000256" key="2">
    <source>
        <dbReference type="ARBA" id="ARBA00034247"/>
    </source>
</evidence>
<dbReference type="EC" id="2.7.7.65" evidence="1"/>
<dbReference type="SMART" id="SM00267">
    <property type="entry name" value="GGDEF"/>
    <property type="match status" value="1"/>
</dbReference>
<dbReference type="InterPro" id="IPR050469">
    <property type="entry name" value="Diguanylate_Cyclase"/>
</dbReference>
<dbReference type="Proteomes" id="UP001279642">
    <property type="component" value="Unassembled WGS sequence"/>
</dbReference>
<keyword evidence="5" id="KW-0808">Transferase</keyword>
<dbReference type="PANTHER" id="PTHR45138:SF9">
    <property type="entry name" value="DIGUANYLATE CYCLASE DGCM-RELATED"/>
    <property type="match status" value="1"/>
</dbReference>
<dbReference type="InterPro" id="IPR043128">
    <property type="entry name" value="Rev_trsase/Diguanyl_cyclase"/>
</dbReference>
<dbReference type="Gene3D" id="3.30.70.270">
    <property type="match status" value="1"/>
</dbReference>
<dbReference type="PROSITE" id="PS50887">
    <property type="entry name" value="GGDEF"/>
    <property type="match status" value="1"/>
</dbReference>
<dbReference type="InterPro" id="IPR029787">
    <property type="entry name" value="Nucleotide_cyclase"/>
</dbReference>
<comment type="caution">
    <text evidence="5">The sequence shown here is derived from an EMBL/GenBank/DDBJ whole genome shotgun (WGS) entry which is preliminary data.</text>
</comment>
<protein>
    <recommendedName>
        <fullName evidence="1">diguanylate cyclase</fullName>
        <ecNumber evidence="1">2.7.7.65</ecNumber>
    </recommendedName>
</protein>
<proteinExistence type="predicted"/>
<dbReference type="InterPro" id="IPR000160">
    <property type="entry name" value="GGDEF_dom"/>
</dbReference>
<dbReference type="Pfam" id="PF00990">
    <property type="entry name" value="GGDEF"/>
    <property type="match status" value="1"/>
</dbReference>
<evidence type="ECO:0000259" key="4">
    <source>
        <dbReference type="PROSITE" id="PS50887"/>
    </source>
</evidence>
<dbReference type="GO" id="GO:0052621">
    <property type="term" value="F:diguanylate cyclase activity"/>
    <property type="evidence" value="ECO:0007669"/>
    <property type="project" value="UniProtKB-EC"/>
</dbReference>
<feature type="coiled-coil region" evidence="3">
    <location>
        <begin position="62"/>
        <end position="89"/>
    </location>
</feature>
<evidence type="ECO:0000313" key="6">
    <source>
        <dbReference type="Proteomes" id="UP001279642"/>
    </source>
</evidence>
<evidence type="ECO:0000313" key="5">
    <source>
        <dbReference type="EMBL" id="MDY0884146.1"/>
    </source>
</evidence>
<dbReference type="RefSeq" id="WP_320509218.1">
    <property type="nucleotide sequence ID" value="NZ_JAXCLW010000004.1"/>
</dbReference>
<reference evidence="5 6" key="1">
    <citation type="journal article" date="2016" name="Antonie Van Leeuwenhoek">
        <title>Dongia soli sp. nov., isolated from soil from Dokdo, Korea.</title>
        <authorList>
            <person name="Kim D.U."/>
            <person name="Lee H."/>
            <person name="Kim H."/>
            <person name="Kim S.G."/>
            <person name="Ka J.O."/>
        </authorList>
    </citation>
    <scope>NUCLEOTIDE SEQUENCE [LARGE SCALE GENOMIC DNA]</scope>
    <source>
        <strain evidence="5 6">D78</strain>
    </source>
</reference>
<evidence type="ECO:0000256" key="3">
    <source>
        <dbReference type="SAM" id="Coils"/>
    </source>
</evidence>
<name>A0ABU5ECP6_9PROT</name>
<dbReference type="EMBL" id="JAXCLW010000004">
    <property type="protein sequence ID" value="MDY0884146.1"/>
    <property type="molecule type" value="Genomic_DNA"/>
</dbReference>
<organism evidence="5 6">
    <name type="scientific">Dongia soli</name>
    <dbReference type="NCBI Taxonomy" id="600628"/>
    <lineage>
        <taxon>Bacteria</taxon>
        <taxon>Pseudomonadati</taxon>
        <taxon>Pseudomonadota</taxon>
        <taxon>Alphaproteobacteria</taxon>
        <taxon>Rhodospirillales</taxon>
        <taxon>Dongiaceae</taxon>
        <taxon>Dongia</taxon>
    </lineage>
</organism>
<dbReference type="NCBIfam" id="TIGR00254">
    <property type="entry name" value="GGDEF"/>
    <property type="match status" value="1"/>
</dbReference>
<comment type="catalytic activity">
    <reaction evidence="2">
        <text>2 GTP = 3',3'-c-di-GMP + 2 diphosphate</text>
        <dbReference type="Rhea" id="RHEA:24898"/>
        <dbReference type="ChEBI" id="CHEBI:33019"/>
        <dbReference type="ChEBI" id="CHEBI:37565"/>
        <dbReference type="ChEBI" id="CHEBI:58805"/>
        <dbReference type="EC" id="2.7.7.65"/>
    </reaction>
</comment>